<dbReference type="Bgee" id="ENSMODG00000006423">
    <property type="expression patterns" value="Expressed in blood and 18 other cell types or tissues"/>
</dbReference>
<dbReference type="AlphaFoldDB" id="F7EZK3"/>
<organism evidence="6 7">
    <name type="scientific">Monodelphis domestica</name>
    <name type="common">Gray short-tailed opossum</name>
    <dbReference type="NCBI Taxonomy" id="13616"/>
    <lineage>
        <taxon>Eukaryota</taxon>
        <taxon>Metazoa</taxon>
        <taxon>Chordata</taxon>
        <taxon>Craniata</taxon>
        <taxon>Vertebrata</taxon>
        <taxon>Euteleostomi</taxon>
        <taxon>Mammalia</taxon>
        <taxon>Metatheria</taxon>
        <taxon>Didelphimorphia</taxon>
        <taxon>Didelphidae</taxon>
        <taxon>Monodelphis</taxon>
    </lineage>
</organism>
<dbReference type="PANTHER" id="PTHR32035">
    <property type="entry name" value="AURORA KINASE A-INTERACTING PROTEIN"/>
    <property type="match status" value="1"/>
</dbReference>
<keyword evidence="2" id="KW-0496">Mitochondrion</keyword>
<dbReference type="STRING" id="13616.ENSMODP00000007971"/>
<name>F7EZK3_MONDO</name>
<dbReference type="PANTHER" id="PTHR32035:SF3">
    <property type="entry name" value="SMALL RIBOSOMAL SUBUNIT PROTEIN MS38"/>
    <property type="match status" value="1"/>
</dbReference>
<dbReference type="Proteomes" id="UP000002280">
    <property type="component" value="Chromosome 2"/>
</dbReference>
<accession>F7EZK3</accession>
<feature type="domain" description="Ribosomal protein mS38 C-terminal" evidence="5">
    <location>
        <begin position="273"/>
        <end position="306"/>
    </location>
</feature>
<dbReference type="Pfam" id="PF08213">
    <property type="entry name" value="COX24_C"/>
    <property type="match status" value="1"/>
</dbReference>
<comment type="subcellular location">
    <subcellularLocation>
        <location evidence="1">Mitochondrion</location>
    </subcellularLocation>
</comment>
<reference evidence="6 7" key="1">
    <citation type="journal article" date="2007" name="Nature">
        <title>Genome of the marsupial Monodelphis domestica reveals innovation in non-coding sequences.</title>
        <authorList>
            <person name="Mikkelsen T.S."/>
            <person name="Wakefield M.J."/>
            <person name="Aken B."/>
            <person name="Amemiya C.T."/>
            <person name="Chang J.L."/>
            <person name="Duke S."/>
            <person name="Garber M."/>
            <person name="Gentles A.J."/>
            <person name="Goodstadt L."/>
            <person name="Heger A."/>
            <person name="Jurka J."/>
            <person name="Kamal M."/>
            <person name="Mauceli E."/>
            <person name="Searle S.M."/>
            <person name="Sharpe T."/>
            <person name="Baker M.L."/>
            <person name="Batzer M.A."/>
            <person name="Benos P.V."/>
            <person name="Belov K."/>
            <person name="Clamp M."/>
            <person name="Cook A."/>
            <person name="Cuff J."/>
            <person name="Das R."/>
            <person name="Davidow L."/>
            <person name="Deakin J.E."/>
            <person name="Fazzari M.J."/>
            <person name="Glass J.L."/>
            <person name="Grabherr M."/>
            <person name="Greally J.M."/>
            <person name="Gu W."/>
            <person name="Hore T.A."/>
            <person name="Huttley G.A."/>
            <person name="Kleber M."/>
            <person name="Jirtle R.L."/>
            <person name="Koina E."/>
            <person name="Lee J.T."/>
            <person name="Mahony S."/>
            <person name="Marra M.A."/>
            <person name="Miller R.D."/>
            <person name="Nicholls R.D."/>
            <person name="Oda M."/>
            <person name="Papenfuss A.T."/>
            <person name="Parra Z.E."/>
            <person name="Pollock D.D."/>
            <person name="Ray D.A."/>
            <person name="Schein J.E."/>
            <person name="Speed T.P."/>
            <person name="Thompson K."/>
            <person name="VandeBerg J.L."/>
            <person name="Wade C.M."/>
            <person name="Walker J.A."/>
            <person name="Waters P.D."/>
            <person name="Webber C."/>
            <person name="Weidman J.R."/>
            <person name="Xie X."/>
            <person name="Zody M.C."/>
            <person name="Baldwin J."/>
            <person name="Abdouelleil A."/>
            <person name="Abdulkadir J."/>
            <person name="Abebe A."/>
            <person name="Abera B."/>
            <person name="Abreu J."/>
            <person name="Acer S.C."/>
            <person name="Aftuck L."/>
            <person name="Alexander A."/>
            <person name="An P."/>
            <person name="Anderson E."/>
            <person name="Anderson S."/>
            <person name="Arachi H."/>
            <person name="Azer M."/>
            <person name="Bachantsang P."/>
            <person name="Barry A."/>
            <person name="Bayul T."/>
            <person name="Berlin A."/>
            <person name="Bessette D."/>
            <person name="Bloom T."/>
            <person name="Bloom T."/>
            <person name="Boguslavskiy L."/>
            <person name="Bonnet C."/>
            <person name="Boukhgalter B."/>
            <person name="Bourzgui I."/>
            <person name="Brown A."/>
            <person name="Cahill P."/>
            <person name="Channer S."/>
            <person name="Cheshatsang Y."/>
            <person name="Chuda L."/>
            <person name="Citroen M."/>
            <person name="Collymore A."/>
            <person name="Cooke P."/>
            <person name="Costello M."/>
            <person name="D'Aco K."/>
            <person name="Daza R."/>
            <person name="De Haan G."/>
            <person name="DeGray S."/>
            <person name="DeMaso C."/>
            <person name="Dhargay N."/>
            <person name="Dooley K."/>
            <person name="Dooley E."/>
            <person name="Doricent M."/>
            <person name="Dorje P."/>
            <person name="Dorjee K."/>
            <person name="Dupes A."/>
            <person name="Elong R."/>
            <person name="Falk J."/>
            <person name="Farina A."/>
            <person name="Faro S."/>
            <person name="Ferguson D."/>
            <person name="Fisher S."/>
            <person name="Foley C.D."/>
            <person name="Franke A."/>
            <person name="Friedrich D."/>
            <person name="Gadbois L."/>
            <person name="Gearin G."/>
            <person name="Gearin C.R."/>
            <person name="Giannoukos G."/>
            <person name="Goode T."/>
            <person name="Graham J."/>
            <person name="Grandbois E."/>
            <person name="Grewal S."/>
            <person name="Gyaltsen K."/>
            <person name="Hafez N."/>
            <person name="Hagos B."/>
            <person name="Hall J."/>
            <person name="Henson C."/>
            <person name="Hollinger A."/>
            <person name="Honan T."/>
            <person name="Huard M.D."/>
            <person name="Hughes L."/>
            <person name="Hurhula B."/>
            <person name="Husby M.E."/>
            <person name="Kamat A."/>
            <person name="Kanga B."/>
            <person name="Kashin S."/>
            <person name="Khazanovich D."/>
            <person name="Kisner P."/>
            <person name="Lance K."/>
            <person name="Lara M."/>
            <person name="Lee W."/>
            <person name="Lennon N."/>
            <person name="Letendre F."/>
            <person name="LeVine R."/>
            <person name="Lipovsky A."/>
            <person name="Liu X."/>
            <person name="Liu J."/>
            <person name="Liu S."/>
            <person name="Lokyitsang T."/>
            <person name="Lokyitsang Y."/>
            <person name="Lubonja R."/>
            <person name="Lui A."/>
            <person name="MacDonald P."/>
            <person name="Magnisalis V."/>
            <person name="Maru K."/>
            <person name="Matthews C."/>
            <person name="McCusker W."/>
            <person name="McDonough S."/>
            <person name="Mehta T."/>
            <person name="Meldrim J."/>
            <person name="Meneus L."/>
            <person name="Mihai O."/>
            <person name="Mihalev A."/>
            <person name="Mihova T."/>
            <person name="Mittelman R."/>
            <person name="Mlenga V."/>
            <person name="Montmayeur A."/>
            <person name="Mulrain L."/>
            <person name="Navidi A."/>
            <person name="Naylor J."/>
            <person name="Negash T."/>
            <person name="Nguyen T."/>
            <person name="Nguyen N."/>
            <person name="Nicol R."/>
            <person name="Norbu C."/>
            <person name="Norbu N."/>
            <person name="Novod N."/>
            <person name="O'Neill B."/>
            <person name="Osman S."/>
            <person name="Markiewicz E."/>
            <person name="Oyono O.L."/>
            <person name="Patti C."/>
            <person name="Phunkhang P."/>
            <person name="Pierre F."/>
            <person name="Priest M."/>
            <person name="Raghuraman S."/>
            <person name="Rege F."/>
            <person name="Reyes R."/>
            <person name="Rise C."/>
            <person name="Rogov P."/>
            <person name="Ross K."/>
            <person name="Ryan E."/>
            <person name="Settipalli S."/>
            <person name="Shea T."/>
            <person name="Sherpa N."/>
            <person name="Shi L."/>
            <person name="Shih D."/>
            <person name="Sparrow T."/>
            <person name="Spaulding J."/>
            <person name="Stalker J."/>
            <person name="Stange-Thomann N."/>
            <person name="Stavropoulos S."/>
            <person name="Stone C."/>
            <person name="Strader C."/>
            <person name="Tesfaye S."/>
            <person name="Thomson T."/>
            <person name="Thoulutsang Y."/>
            <person name="Thoulutsang D."/>
            <person name="Topham K."/>
            <person name="Topping I."/>
            <person name="Tsamla T."/>
            <person name="Vassiliev H."/>
            <person name="Vo A."/>
            <person name="Wangchuk T."/>
            <person name="Wangdi T."/>
            <person name="Weiand M."/>
            <person name="Wilkinson J."/>
            <person name="Wilson A."/>
            <person name="Yadav S."/>
            <person name="Young G."/>
            <person name="Yu Q."/>
            <person name="Zembek L."/>
            <person name="Zhong D."/>
            <person name="Zimmer A."/>
            <person name="Zwirko Z."/>
            <person name="Jaffe D.B."/>
            <person name="Alvarez P."/>
            <person name="Brockman W."/>
            <person name="Butler J."/>
            <person name="Chin C."/>
            <person name="Gnerre S."/>
            <person name="MacCallum I."/>
            <person name="Graves J.A."/>
            <person name="Ponting C.P."/>
            <person name="Breen M."/>
            <person name="Samollow P.B."/>
            <person name="Lander E.S."/>
            <person name="Lindblad-Toh K."/>
        </authorList>
    </citation>
    <scope>NUCLEOTIDE SEQUENCE [LARGE SCALE GENOMIC DNA]</scope>
</reference>
<reference evidence="6" key="2">
    <citation type="submission" date="2025-08" db="UniProtKB">
        <authorList>
            <consortium name="Ensembl"/>
        </authorList>
    </citation>
    <scope>IDENTIFICATION</scope>
</reference>
<evidence type="ECO:0000256" key="4">
    <source>
        <dbReference type="ARBA" id="ARBA00035682"/>
    </source>
</evidence>
<reference evidence="6" key="3">
    <citation type="submission" date="2025-09" db="UniProtKB">
        <authorList>
            <consortium name="Ensembl"/>
        </authorList>
    </citation>
    <scope>IDENTIFICATION</scope>
</reference>
<dbReference type="SMART" id="SM01155">
    <property type="entry name" value="DUF1713"/>
    <property type="match status" value="1"/>
</dbReference>
<dbReference type="GO" id="GO:0005739">
    <property type="term" value="C:mitochondrion"/>
    <property type="evidence" value="ECO:0000318"/>
    <property type="project" value="GO_Central"/>
</dbReference>
<evidence type="ECO:0000313" key="6">
    <source>
        <dbReference type="Ensembl" id="ENSMODP00000007971.3"/>
    </source>
</evidence>
<protein>
    <recommendedName>
        <fullName evidence="4">Small ribosomal subunit protein mS38</fullName>
    </recommendedName>
</protein>
<dbReference type="CDD" id="cd23699">
    <property type="entry name" value="At5g63150_CTD"/>
    <property type="match status" value="1"/>
</dbReference>
<dbReference type="eggNOG" id="ENOG502S2YD">
    <property type="taxonomic scope" value="Eukaryota"/>
</dbReference>
<evidence type="ECO:0000256" key="3">
    <source>
        <dbReference type="ARBA" id="ARBA00035647"/>
    </source>
</evidence>
<evidence type="ECO:0000313" key="7">
    <source>
        <dbReference type="Proteomes" id="UP000002280"/>
    </source>
</evidence>
<dbReference type="FunCoup" id="F7EZK3">
    <property type="interactions" value="967"/>
</dbReference>
<evidence type="ECO:0000259" key="5">
    <source>
        <dbReference type="SMART" id="SM01155"/>
    </source>
</evidence>
<dbReference type="Ensembl" id="ENSMODT00000008134.3">
    <property type="protein sequence ID" value="ENSMODP00000007971.3"/>
    <property type="gene ID" value="ENSMODG00000006423.3"/>
</dbReference>
<evidence type="ECO:0000256" key="2">
    <source>
        <dbReference type="ARBA" id="ARBA00023128"/>
    </source>
</evidence>
<proteinExistence type="inferred from homology"/>
<evidence type="ECO:0000256" key="1">
    <source>
        <dbReference type="ARBA" id="ARBA00004173"/>
    </source>
</evidence>
<comment type="similarity">
    <text evidence="3">Belongs to the mitochondrion-specific ribosomal protein mS38 family.</text>
</comment>
<dbReference type="GeneTree" id="ENSGT00390000012802"/>
<dbReference type="InParanoid" id="F7EZK3"/>
<sequence>MERLALGPDLSWSWAGPPGRSLGAPCRVSPGQASRGRCGVSSPRCSPGWSVGGAVLFFFLRLGHRGRWAISRQASLSSAGCFSLSRRWGRCAIRVARGNLRAAEPLGGGFGRACFSEEPGSALEKAAGCPPEPLPRRTATNMFLARVSSQLTRAMPWAGQCLSRLGPVVSSQVFVTERHCYSTWPAGRNGPAPQPPARRDPELEEMLVPRKMSISPLESWLTVRYLLPKPEASLPGPARGMVSPALSYDCPPSEAKAEEELREGASQQAPEVHCKNVLKIRRRKMNHHKYRKLVKRTRFLRRKVREGRKKRKQIRFERDLKRLWKKAGLKQAPEGWQPPKIYVKGT</sequence>
<keyword evidence="7" id="KW-1185">Reference proteome</keyword>
<dbReference type="InterPro" id="IPR013177">
    <property type="entry name" value="Ribosomal_mS38_C"/>
</dbReference>
<dbReference type="HOGENOM" id="CLU_112940_0_0_1"/>